<keyword evidence="1" id="KW-1133">Transmembrane helix</keyword>
<dbReference type="AlphaFoldDB" id="A0A4P9UNJ0"/>
<protein>
    <submittedName>
        <fullName evidence="2">Uncharacterized protein</fullName>
    </submittedName>
</protein>
<dbReference type="Proteomes" id="UP000305881">
    <property type="component" value="Chromosome"/>
</dbReference>
<gene>
    <name evidence="2" type="ORF">EQU24_01415</name>
</gene>
<keyword evidence="1" id="KW-0472">Membrane</keyword>
<sequence>MNLLLNYLSLCLFRQNPINLIPGPSFVMKNLAFYLVSGMIVEGLISDPVSGTLEVLMRTIMAFSFITVFLLTMKKWQFFKQVFTAIFVCENFIITLAIAAEVLDVVMVMRHVEYQEEISIGISVFLVIWYIAVISYIFRQVFLYTATPSVISAIAYFIASYGIPMLVMEL</sequence>
<evidence type="ECO:0000313" key="3">
    <source>
        <dbReference type="Proteomes" id="UP000305881"/>
    </source>
</evidence>
<proteinExistence type="predicted"/>
<organism evidence="2 3">
    <name type="scientific">Methylotuvimicrobium buryatense</name>
    <name type="common">Methylomicrobium buryatense</name>
    <dbReference type="NCBI Taxonomy" id="95641"/>
    <lineage>
        <taxon>Bacteria</taxon>
        <taxon>Pseudomonadati</taxon>
        <taxon>Pseudomonadota</taxon>
        <taxon>Gammaproteobacteria</taxon>
        <taxon>Methylococcales</taxon>
        <taxon>Methylococcaceae</taxon>
        <taxon>Methylotuvimicrobium</taxon>
    </lineage>
</organism>
<feature type="transmembrane region" description="Helical" evidence="1">
    <location>
        <begin position="85"/>
        <end position="106"/>
    </location>
</feature>
<keyword evidence="1" id="KW-0812">Transmembrane</keyword>
<keyword evidence="3" id="KW-1185">Reference proteome</keyword>
<accession>A0A4P9UNJ0</accession>
<feature type="transmembrane region" description="Helical" evidence="1">
    <location>
        <begin position="118"/>
        <end position="138"/>
    </location>
</feature>
<dbReference type="KEGG" id="mbur:EQU24_01415"/>
<reference evidence="3" key="1">
    <citation type="journal article" date="2019" name="J. Bacteriol.">
        <title>A Mutagenic Screen Identifies a TonB-Dependent Receptor Required for the Lanthanide Metal Switch in the Type I Methanotroph 'Methylotuvimicrobium buryatense' 5GB1C.</title>
        <authorList>
            <person name="Groom J.D."/>
            <person name="Ford S.M."/>
            <person name="Pesesky M.W."/>
            <person name="Lidstrom M.E."/>
        </authorList>
    </citation>
    <scope>NUCLEOTIDE SEQUENCE [LARGE SCALE GENOMIC DNA]</scope>
    <source>
        <strain evidence="3">5GB1C</strain>
    </source>
</reference>
<evidence type="ECO:0000313" key="2">
    <source>
        <dbReference type="EMBL" id="QCW81056.1"/>
    </source>
</evidence>
<feature type="transmembrane region" description="Helical" evidence="1">
    <location>
        <begin position="55"/>
        <end position="73"/>
    </location>
</feature>
<feature type="transmembrane region" description="Helical" evidence="1">
    <location>
        <begin position="150"/>
        <end position="168"/>
    </location>
</feature>
<dbReference type="OrthoDB" id="5568213at2"/>
<evidence type="ECO:0000256" key="1">
    <source>
        <dbReference type="SAM" id="Phobius"/>
    </source>
</evidence>
<dbReference type="RefSeq" id="WP_014146719.1">
    <property type="nucleotide sequence ID" value="NZ_CP035467.1"/>
</dbReference>
<dbReference type="EMBL" id="CP035467">
    <property type="protein sequence ID" value="QCW81056.1"/>
    <property type="molecule type" value="Genomic_DNA"/>
</dbReference>
<name>A0A4P9UNJ0_METBY</name>